<dbReference type="Gene3D" id="3.30.420.10">
    <property type="entry name" value="Ribonuclease H-like superfamily/Ribonuclease H"/>
    <property type="match status" value="1"/>
</dbReference>
<dbReference type="Proteomes" id="UP000499080">
    <property type="component" value="Unassembled WGS sequence"/>
</dbReference>
<proteinExistence type="predicted"/>
<dbReference type="AlphaFoldDB" id="A0A4Y2QQM4"/>
<dbReference type="GO" id="GO:0003676">
    <property type="term" value="F:nucleic acid binding"/>
    <property type="evidence" value="ECO:0007669"/>
    <property type="project" value="InterPro"/>
</dbReference>
<dbReference type="InterPro" id="IPR036397">
    <property type="entry name" value="RNaseH_sf"/>
</dbReference>
<reference evidence="1 2" key="1">
    <citation type="journal article" date="2019" name="Sci. Rep.">
        <title>Orb-weaving spider Araneus ventricosus genome elucidates the spidroin gene catalogue.</title>
        <authorList>
            <person name="Kono N."/>
            <person name="Nakamura H."/>
            <person name="Ohtoshi R."/>
            <person name="Moran D.A.P."/>
            <person name="Shinohara A."/>
            <person name="Yoshida Y."/>
            <person name="Fujiwara M."/>
            <person name="Mori M."/>
            <person name="Tomita M."/>
            <person name="Arakawa K."/>
        </authorList>
    </citation>
    <scope>NUCLEOTIDE SEQUENCE [LARGE SCALE GENOMIC DNA]</scope>
</reference>
<sequence length="179" mass="20754">MKISKFYIVNDRWRTKKIYGLFSVPKDLWTILFYGKNCHWQYLFGYDGSLAFPPDKGRPLQFRFPKDGAPPHPAATEVCLFLNTELLHSWMGHSGPDVLMLHSWPPRSPDMTPCNFFIWGFVKDKVYVPPLPTNLCELKEHISAAVQSITSDTLQHVWLELTYCLDIIHVTKGSYIEHL</sequence>
<comment type="caution">
    <text evidence="1">The sequence shown here is derived from an EMBL/GenBank/DDBJ whole genome shotgun (WGS) entry which is preliminary data.</text>
</comment>
<gene>
    <name evidence="1" type="ORF">AVEN_61324_1</name>
</gene>
<evidence type="ECO:0000313" key="2">
    <source>
        <dbReference type="Proteomes" id="UP000499080"/>
    </source>
</evidence>
<protein>
    <submittedName>
        <fullName evidence="1">Uncharacterized protein</fullName>
    </submittedName>
</protein>
<evidence type="ECO:0000313" key="1">
    <source>
        <dbReference type="EMBL" id="GBN65568.1"/>
    </source>
</evidence>
<organism evidence="1 2">
    <name type="scientific">Araneus ventricosus</name>
    <name type="common">Orbweaver spider</name>
    <name type="synonym">Epeira ventricosa</name>
    <dbReference type="NCBI Taxonomy" id="182803"/>
    <lineage>
        <taxon>Eukaryota</taxon>
        <taxon>Metazoa</taxon>
        <taxon>Ecdysozoa</taxon>
        <taxon>Arthropoda</taxon>
        <taxon>Chelicerata</taxon>
        <taxon>Arachnida</taxon>
        <taxon>Araneae</taxon>
        <taxon>Araneomorphae</taxon>
        <taxon>Entelegynae</taxon>
        <taxon>Araneoidea</taxon>
        <taxon>Araneidae</taxon>
        <taxon>Araneus</taxon>
    </lineage>
</organism>
<dbReference type="PANTHER" id="PTHR47326">
    <property type="entry name" value="TRANSPOSABLE ELEMENT TC3 TRANSPOSASE-LIKE PROTEIN"/>
    <property type="match status" value="1"/>
</dbReference>
<accession>A0A4Y2QQM4</accession>
<keyword evidence="2" id="KW-1185">Reference proteome</keyword>
<dbReference type="EMBL" id="BGPR01139977">
    <property type="protein sequence ID" value="GBN65568.1"/>
    <property type="molecule type" value="Genomic_DNA"/>
</dbReference>
<name>A0A4Y2QQM4_ARAVE</name>
<dbReference type="PANTHER" id="PTHR47326:SF1">
    <property type="entry name" value="HTH PSQ-TYPE DOMAIN-CONTAINING PROTEIN"/>
    <property type="match status" value="1"/>
</dbReference>